<accession>A0A3A2ZJI1</accession>
<comment type="caution">
    <text evidence="2">The sequence shown here is derived from an EMBL/GenBank/DDBJ whole genome shotgun (WGS) entry which is preliminary data.</text>
</comment>
<feature type="region of interest" description="Disordered" evidence="1">
    <location>
        <begin position="463"/>
        <end position="510"/>
    </location>
</feature>
<keyword evidence="3" id="KW-1185">Reference proteome</keyword>
<feature type="region of interest" description="Disordered" evidence="1">
    <location>
        <begin position="1"/>
        <end position="67"/>
    </location>
</feature>
<sequence length="526" mass="57902">MDSTDQIRPNENVNKTQRLSFSLGIPSPVGKRKSFSRPRTPPPTCEERVHYPIFNPRNPRHNPPLTPSSWHGSGYYIPQAQAPNSRNSVRWMQSLPGRSIRKARSGFLALRSGMQRNQRNQHSHSLNHNEAIPNIWSSSDSAEGSFDQQGEYFPSTISEASTEEDYDFGFGLYRTRCNCSSALFGELDKYIFKGPPITLSGPGRMPEMHMGSCSFADLSPVERPPNSSCQENIQALTAKKSSEKQKSKCHGAVRRVSFQADASNSVDKSSSSSSDNADIPQLGVNLSMESHQLSNKSQPAASSSSNVKTPQESPAKRTGSVDSPNCKEDSHLSHSRESSNNMCETIEHRSDETEAQTEEGTETDILSRLSYRPDLLEAWVADFSSSHQDGDVSVGPSMHSNTHSEGFTSTGPTSVSNNNRSSIEEDILSLTSLSMKDEYFLVDGKTSDTHPGGGDNAIKVEESSANDASIHQVDRSPSTRSQQVREIVGPGGPPPHLSVGNRRENSDSSNEEYLATYSMWQRYYLS</sequence>
<feature type="region of interest" description="Disordered" evidence="1">
    <location>
        <begin position="386"/>
        <end position="420"/>
    </location>
</feature>
<dbReference type="AlphaFoldDB" id="A0A3A2ZJI1"/>
<feature type="region of interest" description="Disordered" evidence="1">
    <location>
        <begin position="260"/>
        <end position="366"/>
    </location>
</feature>
<dbReference type="OrthoDB" id="4185962at2759"/>
<name>A0A3A2ZJI1_9EURO</name>
<evidence type="ECO:0000256" key="1">
    <source>
        <dbReference type="SAM" id="MobiDB-lite"/>
    </source>
</evidence>
<dbReference type="EMBL" id="MVGC01000168">
    <property type="protein sequence ID" value="RJE22453.1"/>
    <property type="molecule type" value="Genomic_DNA"/>
</dbReference>
<dbReference type="Proteomes" id="UP000266188">
    <property type="component" value="Unassembled WGS sequence"/>
</dbReference>
<feature type="compositionally biased region" description="Low complexity" evidence="1">
    <location>
        <begin position="260"/>
        <end position="278"/>
    </location>
</feature>
<organism evidence="2 3">
    <name type="scientific">Aspergillus sclerotialis</name>
    <dbReference type="NCBI Taxonomy" id="2070753"/>
    <lineage>
        <taxon>Eukaryota</taxon>
        <taxon>Fungi</taxon>
        <taxon>Dikarya</taxon>
        <taxon>Ascomycota</taxon>
        <taxon>Pezizomycotina</taxon>
        <taxon>Eurotiomycetes</taxon>
        <taxon>Eurotiomycetidae</taxon>
        <taxon>Eurotiales</taxon>
        <taxon>Aspergillaceae</taxon>
        <taxon>Aspergillus</taxon>
        <taxon>Aspergillus subgen. Polypaecilum</taxon>
    </lineage>
</organism>
<evidence type="ECO:0000313" key="3">
    <source>
        <dbReference type="Proteomes" id="UP000266188"/>
    </source>
</evidence>
<feature type="compositionally biased region" description="Polar residues" evidence="1">
    <location>
        <begin position="1"/>
        <end position="20"/>
    </location>
</feature>
<protein>
    <submittedName>
        <fullName evidence="2">Uncharacterized protein</fullName>
    </submittedName>
</protein>
<feature type="compositionally biased region" description="Acidic residues" evidence="1">
    <location>
        <begin position="353"/>
        <end position="362"/>
    </location>
</feature>
<feature type="compositionally biased region" description="Low complexity" evidence="1">
    <location>
        <begin position="294"/>
        <end position="306"/>
    </location>
</feature>
<proteinExistence type="predicted"/>
<feature type="compositionally biased region" description="Basic and acidic residues" evidence="1">
    <location>
        <begin position="325"/>
        <end position="337"/>
    </location>
</feature>
<gene>
    <name evidence="2" type="ORF">PHISCL_05230</name>
</gene>
<reference evidence="3" key="1">
    <citation type="submission" date="2017-02" db="EMBL/GenBank/DDBJ databases">
        <authorList>
            <person name="Tafer H."/>
            <person name="Lopandic K."/>
        </authorList>
    </citation>
    <scope>NUCLEOTIDE SEQUENCE [LARGE SCALE GENOMIC DNA]</scope>
    <source>
        <strain evidence="3">CBS 366.77</strain>
    </source>
</reference>
<evidence type="ECO:0000313" key="2">
    <source>
        <dbReference type="EMBL" id="RJE22453.1"/>
    </source>
</evidence>
<feature type="compositionally biased region" description="Polar residues" evidence="1">
    <location>
        <begin position="398"/>
        <end position="420"/>
    </location>
</feature>
<feature type="compositionally biased region" description="Polar residues" evidence="1">
    <location>
        <begin position="463"/>
        <end position="484"/>
    </location>
</feature>